<dbReference type="PANTHER" id="PTHR34698">
    <property type="entry name" value="5-OXOPROLINASE SUBUNIT B"/>
    <property type="match status" value="1"/>
</dbReference>
<gene>
    <name evidence="5" type="primary">pxpB</name>
    <name evidence="5" type="ORF">G9H71_03775</name>
</gene>
<dbReference type="SUPFAM" id="SSF160467">
    <property type="entry name" value="PH0987 N-terminal domain-like"/>
    <property type="match status" value="1"/>
</dbReference>
<dbReference type="Gene3D" id="2.40.100.10">
    <property type="entry name" value="Cyclophilin-like"/>
    <property type="match status" value="1"/>
</dbReference>
<protein>
    <submittedName>
        <fullName evidence="5">5-oxoprolinase subunit PxpB</fullName>
        <ecNumber evidence="5">3.5.2.9</ecNumber>
    </submittedName>
</protein>
<feature type="domain" description="Carboxyltransferase" evidence="4">
    <location>
        <begin position="16"/>
        <end position="206"/>
    </location>
</feature>
<comment type="caution">
    <text evidence="5">The sequence shown here is derived from an EMBL/GenBank/DDBJ whole genome shotgun (WGS) entry which is preliminary data.</text>
</comment>
<evidence type="ECO:0000256" key="1">
    <source>
        <dbReference type="ARBA" id="ARBA00022741"/>
    </source>
</evidence>
<dbReference type="EMBL" id="JAANNP010000001">
    <property type="protein sequence ID" value="NHC12894.1"/>
    <property type="molecule type" value="Genomic_DNA"/>
</dbReference>
<dbReference type="GO" id="GO:0017168">
    <property type="term" value="F:5-oxoprolinase (ATP-hydrolyzing) activity"/>
    <property type="evidence" value="ECO:0007669"/>
    <property type="project" value="UniProtKB-EC"/>
</dbReference>
<keyword evidence="6" id="KW-1185">Reference proteome</keyword>
<dbReference type="InterPro" id="IPR010016">
    <property type="entry name" value="PxpB"/>
</dbReference>
<dbReference type="Pfam" id="PF02682">
    <property type="entry name" value="CT_C_D"/>
    <property type="match status" value="1"/>
</dbReference>
<evidence type="ECO:0000259" key="4">
    <source>
        <dbReference type="SMART" id="SM00796"/>
    </source>
</evidence>
<dbReference type="InterPro" id="IPR029000">
    <property type="entry name" value="Cyclophilin-like_dom_sf"/>
</dbReference>
<evidence type="ECO:0000313" key="5">
    <source>
        <dbReference type="EMBL" id="NHC12894.1"/>
    </source>
</evidence>
<dbReference type="SMART" id="SM00796">
    <property type="entry name" value="AHS1"/>
    <property type="match status" value="1"/>
</dbReference>
<dbReference type="EC" id="3.5.2.9" evidence="5"/>
<evidence type="ECO:0000313" key="6">
    <source>
        <dbReference type="Proteomes" id="UP000800981"/>
    </source>
</evidence>
<dbReference type="Proteomes" id="UP000800981">
    <property type="component" value="Unassembled WGS sequence"/>
</dbReference>
<proteinExistence type="predicted"/>
<evidence type="ECO:0000256" key="2">
    <source>
        <dbReference type="ARBA" id="ARBA00022801"/>
    </source>
</evidence>
<reference evidence="5 6" key="1">
    <citation type="submission" date="2020-03" db="EMBL/GenBank/DDBJ databases">
        <title>Two novel Motilibacter sp.</title>
        <authorList>
            <person name="Liu S."/>
        </authorList>
    </citation>
    <scope>NUCLEOTIDE SEQUENCE [LARGE SCALE GENOMIC DNA]</scope>
    <source>
        <strain evidence="5 6">E257</strain>
    </source>
</reference>
<name>A0ABX0GSU7_9ACTN</name>
<dbReference type="PANTHER" id="PTHR34698:SF2">
    <property type="entry name" value="5-OXOPROLINASE SUBUNIT B"/>
    <property type="match status" value="1"/>
</dbReference>
<dbReference type="InterPro" id="IPR003833">
    <property type="entry name" value="CT_C_D"/>
</dbReference>
<keyword evidence="1" id="KW-0547">Nucleotide-binding</keyword>
<keyword evidence="2 5" id="KW-0378">Hydrolase</keyword>
<dbReference type="NCBIfam" id="TIGR00370">
    <property type="entry name" value="5-oxoprolinase subunit PxpB"/>
    <property type="match status" value="1"/>
</dbReference>
<evidence type="ECO:0000256" key="3">
    <source>
        <dbReference type="ARBA" id="ARBA00022840"/>
    </source>
</evidence>
<sequence>MQESRFGLSSGRADVPDIRPCGDSGLLLEMGNAGDVLGAYSALAASVPPGVTDLVPAQCTILVTYDLHTTTADAVASWLRSTPPTASDAPDGSVVEIPVTYDGEDLAEVAAAAGTTVEEVVRLHSTAGYRAAFCGFAPGFAYLTGLPSQLHLPRRPTPRTRVPAGAVAIAGEYSAVYPGASPGGWHLLGTSTAAMWDLSRDPPGLVQPGDSVRFVVAR</sequence>
<organism evidence="5 6">
    <name type="scientific">Motilibacter deserti</name>
    <dbReference type="NCBI Taxonomy" id="2714956"/>
    <lineage>
        <taxon>Bacteria</taxon>
        <taxon>Bacillati</taxon>
        <taxon>Actinomycetota</taxon>
        <taxon>Actinomycetes</taxon>
        <taxon>Motilibacterales</taxon>
        <taxon>Motilibacteraceae</taxon>
        <taxon>Motilibacter</taxon>
    </lineage>
</organism>
<dbReference type="Gene3D" id="3.30.1360.40">
    <property type="match status" value="1"/>
</dbReference>
<dbReference type="SUPFAM" id="SSF50891">
    <property type="entry name" value="Cyclophilin-like"/>
    <property type="match status" value="1"/>
</dbReference>
<keyword evidence="3" id="KW-0067">ATP-binding</keyword>
<accession>A0ABX0GSU7</accession>